<keyword evidence="2" id="KW-0472">Membrane</keyword>
<keyword evidence="2" id="KW-1133">Transmembrane helix</keyword>
<dbReference type="RefSeq" id="WP_017981884.1">
    <property type="nucleotide sequence ID" value="NZ_AQUL01000001.1"/>
</dbReference>
<dbReference type="KEGG" id="amq:AMETH_2572"/>
<reference evidence="4 5" key="1">
    <citation type="submission" date="2014-07" db="EMBL/GenBank/DDBJ databases">
        <title>Whole Genome Sequence of the Amycolatopsis methanolica 239.</title>
        <authorList>
            <person name="Tang B."/>
        </authorList>
    </citation>
    <scope>NUCLEOTIDE SEQUENCE [LARGE SCALE GENOMIC DNA]</scope>
    <source>
        <strain evidence="4 5">239</strain>
    </source>
</reference>
<dbReference type="GO" id="GO:0016020">
    <property type="term" value="C:membrane"/>
    <property type="evidence" value="ECO:0007669"/>
    <property type="project" value="InterPro"/>
</dbReference>
<evidence type="ECO:0000313" key="4">
    <source>
        <dbReference type="EMBL" id="AIJ22664.1"/>
    </source>
</evidence>
<feature type="transmembrane region" description="Helical" evidence="2">
    <location>
        <begin position="225"/>
        <end position="248"/>
    </location>
</feature>
<feature type="transmembrane region" description="Helical" evidence="2">
    <location>
        <begin position="36"/>
        <end position="54"/>
    </location>
</feature>
<comment type="similarity">
    <text evidence="1">Belongs to the EamA transporter family.</text>
</comment>
<feature type="transmembrane region" description="Helical" evidence="2">
    <location>
        <begin position="168"/>
        <end position="187"/>
    </location>
</feature>
<feature type="transmembrane region" description="Helical" evidence="2">
    <location>
        <begin position="145"/>
        <end position="162"/>
    </location>
</feature>
<dbReference type="Gene3D" id="1.10.3730.20">
    <property type="match status" value="1"/>
</dbReference>
<evidence type="ECO:0000256" key="1">
    <source>
        <dbReference type="ARBA" id="ARBA00007362"/>
    </source>
</evidence>
<dbReference type="Pfam" id="PF00892">
    <property type="entry name" value="EamA"/>
    <property type="match status" value="2"/>
</dbReference>
<dbReference type="SUPFAM" id="SSF103481">
    <property type="entry name" value="Multidrug resistance efflux transporter EmrE"/>
    <property type="match status" value="2"/>
</dbReference>
<organism evidence="4 5">
    <name type="scientific">Amycolatopsis methanolica 239</name>
    <dbReference type="NCBI Taxonomy" id="1068978"/>
    <lineage>
        <taxon>Bacteria</taxon>
        <taxon>Bacillati</taxon>
        <taxon>Actinomycetota</taxon>
        <taxon>Actinomycetes</taxon>
        <taxon>Pseudonocardiales</taxon>
        <taxon>Pseudonocardiaceae</taxon>
        <taxon>Amycolatopsis</taxon>
        <taxon>Amycolatopsis methanolica group</taxon>
    </lineage>
</organism>
<dbReference type="STRING" id="1068978.AMETH_2572"/>
<feature type="transmembrane region" description="Helical" evidence="2">
    <location>
        <begin position="115"/>
        <end position="133"/>
    </location>
</feature>
<dbReference type="InterPro" id="IPR037185">
    <property type="entry name" value="EmrE-like"/>
</dbReference>
<dbReference type="Proteomes" id="UP000062973">
    <property type="component" value="Chromosome"/>
</dbReference>
<dbReference type="EMBL" id="CP009110">
    <property type="protein sequence ID" value="AIJ22664.1"/>
    <property type="molecule type" value="Genomic_DNA"/>
</dbReference>
<dbReference type="InterPro" id="IPR000620">
    <property type="entry name" value="EamA_dom"/>
</dbReference>
<feature type="transmembrane region" description="Helical" evidence="2">
    <location>
        <begin position="60"/>
        <end position="78"/>
    </location>
</feature>
<evidence type="ECO:0000313" key="5">
    <source>
        <dbReference type="Proteomes" id="UP000062973"/>
    </source>
</evidence>
<keyword evidence="5" id="KW-1185">Reference proteome</keyword>
<dbReference type="PATRIC" id="fig|1068978.7.peg.2747"/>
<evidence type="ECO:0000259" key="3">
    <source>
        <dbReference type="Pfam" id="PF00892"/>
    </source>
</evidence>
<dbReference type="eggNOG" id="COG2510">
    <property type="taxonomic scope" value="Bacteria"/>
</dbReference>
<dbReference type="AlphaFoldDB" id="A0A076MPU0"/>
<dbReference type="HOGENOM" id="CLU_082109_0_0_11"/>
<gene>
    <name evidence="4" type="ORF">AMETH_2572</name>
</gene>
<sequence>MTGELLALASAGCFGVTHFVNGVIARRAPGLTVSLYAQLGGTLVTLLVALVWSAPTSHGIWWGALSGVGTGIGVGFLYRAMSRDALSVVVPVSDIGAVALPVVAGLAFLGERPSPAAIAGIVLALPAIWLVSGGGRPAGPGIRDALVAGAGFAMQFLAMKPVPLDAGLWPIVVSRAASVAVILPLVLATGTPLALRPRLAWPAAAAGALGSVAIVLYWVATHQQLLAVATVLAALYPAIPVVLALLFLGERLSRKQTLGVCGAAAALALLALA</sequence>
<evidence type="ECO:0000256" key="2">
    <source>
        <dbReference type="SAM" id="Phobius"/>
    </source>
</evidence>
<dbReference type="OrthoDB" id="68076at2"/>
<feature type="transmembrane region" description="Helical" evidence="2">
    <location>
        <begin position="199"/>
        <end position="219"/>
    </location>
</feature>
<feature type="transmembrane region" description="Helical" evidence="2">
    <location>
        <begin position="85"/>
        <end position="109"/>
    </location>
</feature>
<protein>
    <submittedName>
        <fullName evidence="4">Putative integral membrane protein DUF6</fullName>
    </submittedName>
</protein>
<keyword evidence="2" id="KW-0812">Transmembrane</keyword>
<feature type="domain" description="EamA" evidence="3">
    <location>
        <begin position="145"/>
        <end position="270"/>
    </location>
</feature>
<feature type="transmembrane region" description="Helical" evidence="2">
    <location>
        <begin position="6"/>
        <end position="24"/>
    </location>
</feature>
<feature type="domain" description="EamA" evidence="3">
    <location>
        <begin position="2"/>
        <end position="132"/>
    </location>
</feature>
<proteinExistence type="inferred from homology"/>
<name>A0A076MPU0_AMYME</name>
<accession>A0A076MPU0</accession>